<evidence type="ECO:0000313" key="3">
    <source>
        <dbReference type="EMBL" id="PTE12774.1"/>
    </source>
</evidence>
<keyword evidence="2" id="KW-0732">Signal</keyword>
<evidence type="ECO:0000256" key="2">
    <source>
        <dbReference type="SAM" id="SignalP"/>
    </source>
</evidence>
<proteinExistence type="predicted"/>
<dbReference type="RefSeq" id="WP_107674678.1">
    <property type="nucleotide sequence ID" value="NZ_PZKE01000028.1"/>
</dbReference>
<accession>A0A2T4J4F8</accession>
<reference evidence="3 4" key="1">
    <citation type="submission" date="2018-03" db="EMBL/GenBank/DDBJ databases">
        <title>Rhodobacter blasticus.</title>
        <authorList>
            <person name="Meyer T.E."/>
            <person name="Miller S."/>
            <person name="Lodha T."/>
            <person name="Gandham S."/>
            <person name="Chintalapati S."/>
            <person name="Chintalapati V.R."/>
        </authorList>
    </citation>
    <scope>NUCLEOTIDE SEQUENCE [LARGE SCALE GENOMIC DNA]</scope>
    <source>
        <strain evidence="3 4">DSM 2131</strain>
    </source>
</reference>
<dbReference type="Proteomes" id="UP000241362">
    <property type="component" value="Unassembled WGS sequence"/>
</dbReference>
<gene>
    <name evidence="3" type="ORF">C5F44_16665</name>
</gene>
<dbReference type="AlphaFoldDB" id="A0A2T4J4F8"/>
<feature type="region of interest" description="Disordered" evidence="1">
    <location>
        <begin position="101"/>
        <end position="123"/>
    </location>
</feature>
<feature type="chain" id="PRO_5015494428" evidence="2">
    <location>
        <begin position="28"/>
        <end position="123"/>
    </location>
</feature>
<evidence type="ECO:0000256" key="1">
    <source>
        <dbReference type="SAM" id="MobiDB-lite"/>
    </source>
</evidence>
<comment type="caution">
    <text evidence="3">The sequence shown here is derived from an EMBL/GenBank/DDBJ whole genome shotgun (WGS) entry which is preliminary data.</text>
</comment>
<sequence length="123" mass="12579">MSETSPLFMRSVLVGVLVLAGSAGAQALTVTRCNVMKDGVFRPALIVDQGGQKTVFHIGEDGLTRSTIFDAGKAVAWAEAKFGAEAGSATVYKLCAGLVGGEGRSWTPKVDDGDDGGNPGSFG</sequence>
<name>A0A2T4J4F8_FUSBL</name>
<evidence type="ECO:0000313" key="4">
    <source>
        <dbReference type="Proteomes" id="UP000241362"/>
    </source>
</evidence>
<dbReference type="EMBL" id="PZKE01000028">
    <property type="protein sequence ID" value="PTE12774.1"/>
    <property type="molecule type" value="Genomic_DNA"/>
</dbReference>
<feature type="signal peptide" evidence="2">
    <location>
        <begin position="1"/>
        <end position="27"/>
    </location>
</feature>
<keyword evidence="4" id="KW-1185">Reference proteome</keyword>
<organism evidence="3 4">
    <name type="scientific">Fuscovulum blasticum DSM 2131</name>
    <dbReference type="NCBI Taxonomy" id="1188250"/>
    <lineage>
        <taxon>Bacteria</taxon>
        <taxon>Pseudomonadati</taxon>
        <taxon>Pseudomonadota</taxon>
        <taxon>Alphaproteobacteria</taxon>
        <taxon>Rhodobacterales</taxon>
        <taxon>Paracoccaceae</taxon>
        <taxon>Pseudogemmobacter</taxon>
    </lineage>
</organism>
<protein>
    <submittedName>
        <fullName evidence="3">Uncharacterized protein</fullName>
    </submittedName>
</protein>